<dbReference type="SUPFAM" id="SSF56436">
    <property type="entry name" value="C-type lectin-like"/>
    <property type="match status" value="1"/>
</dbReference>
<reference evidence="3 4" key="2">
    <citation type="submission" date="2018-11" db="EMBL/GenBank/DDBJ databases">
        <authorList>
            <consortium name="Pathogen Informatics"/>
        </authorList>
    </citation>
    <scope>NUCLEOTIDE SEQUENCE [LARGE SCALE GENOMIC DNA]</scope>
    <source>
        <strain evidence="3 4">Egypt</strain>
    </source>
</reference>
<feature type="domain" description="C-type lectin" evidence="2">
    <location>
        <begin position="40"/>
        <end position="176"/>
    </location>
</feature>
<dbReference type="InterPro" id="IPR016186">
    <property type="entry name" value="C-type_lectin-like/link_sf"/>
</dbReference>
<dbReference type="CDD" id="cd00037">
    <property type="entry name" value="CLECT"/>
    <property type="match status" value="1"/>
</dbReference>
<dbReference type="Pfam" id="PF00059">
    <property type="entry name" value="Lectin_C"/>
    <property type="match status" value="1"/>
</dbReference>
<dbReference type="Gene3D" id="3.10.100.10">
    <property type="entry name" value="Mannose-Binding Protein A, subunit A"/>
    <property type="match status" value="1"/>
</dbReference>
<protein>
    <submittedName>
        <fullName evidence="5">C-type lectin domain-containing protein</fullName>
    </submittedName>
</protein>
<dbReference type="AlphaFoldDB" id="A0A183AK70"/>
<dbReference type="WBParaSite" id="ECPE_0000737101-mRNA-1">
    <property type="protein sequence ID" value="ECPE_0000737101-mRNA-1"/>
    <property type="gene ID" value="ECPE_0000737101"/>
</dbReference>
<keyword evidence="4" id="KW-1185">Reference proteome</keyword>
<keyword evidence="1" id="KW-0732">Signal</keyword>
<proteinExistence type="predicted"/>
<name>A0A183AK70_9TREM</name>
<dbReference type="EMBL" id="UZAN01044488">
    <property type="protein sequence ID" value="VDP80873.1"/>
    <property type="molecule type" value="Genomic_DNA"/>
</dbReference>
<dbReference type="OrthoDB" id="6237547at2759"/>
<accession>A0A183AK70</accession>
<evidence type="ECO:0000313" key="3">
    <source>
        <dbReference type="EMBL" id="VDP80873.1"/>
    </source>
</evidence>
<dbReference type="InterPro" id="IPR001304">
    <property type="entry name" value="C-type_lectin-like"/>
</dbReference>
<feature type="chain" id="PRO_5043138075" evidence="1">
    <location>
        <begin position="24"/>
        <end position="382"/>
    </location>
</feature>
<evidence type="ECO:0000313" key="4">
    <source>
        <dbReference type="Proteomes" id="UP000272942"/>
    </source>
</evidence>
<evidence type="ECO:0000313" key="5">
    <source>
        <dbReference type="WBParaSite" id="ECPE_0000737101-mRNA-1"/>
    </source>
</evidence>
<gene>
    <name evidence="3" type="ORF">ECPE_LOCUS7355</name>
</gene>
<dbReference type="Proteomes" id="UP000272942">
    <property type="component" value="Unassembled WGS sequence"/>
</dbReference>
<dbReference type="SMART" id="SM00034">
    <property type="entry name" value="CLECT"/>
    <property type="match status" value="1"/>
</dbReference>
<sequence>MKRWVAEQLLISFTVLLCVPVLSIPNDVPCYDDTWMYSDVGGKCYKLIRSDQPVKFADASYSCIQALLGKSNVQVRLVQFDDETELRALIVNMLSLGNMEPIWLGAYRNANQKEFRWQNRTDPVQFPYLEWSGGTGPGQCLQLSYLTSALPTSTNWKADVTVQEVDCDEKYKYVCEHQVPFCQNPPGGFNETTMIFSPLKPAPRKVVTAVCQDGSYMATTSVGNPNTDPDVNSTLKANEYYCDGLRDTSSTSGSADPKLYKPHFRYSGYTVPECTHSIPQLPPGATELNFDYGATIDLNCSYGYVSRMNASSTVSQIKCTEVDQHTNKGVWNPDIYQMCVATVTLWKSLSVNCIIDLMSALKKAATKHMVEAKDAGFNPMIL</sequence>
<feature type="signal peptide" evidence="1">
    <location>
        <begin position="1"/>
        <end position="23"/>
    </location>
</feature>
<reference evidence="5" key="1">
    <citation type="submission" date="2016-06" db="UniProtKB">
        <authorList>
            <consortium name="WormBaseParasite"/>
        </authorList>
    </citation>
    <scope>IDENTIFICATION</scope>
</reference>
<evidence type="ECO:0000256" key="1">
    <source>
        <dbReference type="SAM" id="SignalP"/>
    </source>
</evidence>
<organism evidence="5">
    <name type="scientific">Echinostoma caproni</name>
    <dbReference type="NCBI Taxonomy" id="27848"/>
    <lineage>
        <taxon>Eukaryota</taxon>
        <taxon>Metazoa</taxon>
        <taxon>Spiralia</taxon>
        <taxon>Lophotrochozoa</taxon>
        <taxon>Platyhelminthes</taxon>
        <taxon>Trematoda</taxon>
        <taxon>Digenea</taxon>
        <taxon>Plagiorchiida</taxon>
        <taxon>Echinostomata</taxon>
        <taxon>Echinostomatoidea</taxon>
        <taxon>Echinostomatidae</taxon>
        <taxon>Echinostoma</taxon>
    </lineage>
</organism>
<evidence type="ECO:0000259" key="2">
    <source>
        <dbReference type="PROSITE" id="PS50041"/>
    </source>
</evidence>
<dbReference type="InterPro" id="IPR016187">
    <property type="entry name" value="CTDL_fold"/>
</dbReference>
<dbReference type="PROSITE" id="PS50041">
    <property type="entry name" value="C_TYPE_LECTIN_2"/>
    <property type="match status" value="1"/>
</dbReference>